<dbReference type="GO" id="GO:0005484">
    <property type="term" value="F:SNAP receptor activity"/>
    <property type="evidence" value="ECO:0007669"/>
    <property type="project" value="TreeGrafter"/>
</dbReference>
<comment type="subcellular location">
    <subcellularLocation>
        <location evidence="1">Membrane</location>
        <topology evidence="1">Single-pass type IV membrane protein</topology>
    </subcellularLocation>
</comment>
<dbReference type="SMART" id="SM00397">
    <property type="entry name" value="t_SNARE"/>
    <property type="match status" value="1"/>
</dbReference>
<keyword evidence="6" id="KW-0175">Coiled coil</keyword>
<dbReference type="SUPFAM" id="SSF47661">
    <property type="entry name" value="t-snare proteins"/>
    <property type="match status" value="1"/>
</dbReference>
<dbReference type="Pfam" id="PF05739">
    <property type="entry name" value="SNARE"/>
    <property type="match status" value="1"/>
</dbReference>
<dbReference type="Gene3D" id="1.20.58.70">
    <property type="match status" value="1"/>
</dbReference>
<keyword evidence="7" id="KW-0472">Membrane</keyword>
<dbReference type="InterPro" id="IPR000727">
    <property type="entry name" value="T_SNARE_dom"/>
</dbReference>
<evidence type="ECO:0000256" key="3">
    <source>
        <dbReference type="ARBA" id="ARBA00022448"/>
    </source>
</evidence>
<dbReference type="GO" id="GO:0000149">
    <property type="term" value="F:SNARE binding"/>
    <property type="evidence" value="ECO:0007669"/>
    <property type="project" value="TreeGrafter"/>
</dbReference>
<dbReference type="GO" id="GO:0000139">
    <property type="term" value="C:Golgi membrane"/>
    <property type="evidence" value="ECO:0007669"/>
    <property type="project" value="TreeGrafter"/>
</dbReference>
<dbReference type="Pfam" id="PF11416">
    <property type="entry name" value="Syntaxin-5_N"/>
    <property type="match status" value="1"/>
</dbReference>
<evidence type="ECO:0000256" key="2">
    <source>
        <dbReference type="ARBA" id="ARBA00009063"/>
    </source>
</evidence>
<accession>A0AA36B568</accession>
<dbReference type="Proteomes" id="UP001162480">
    <property type="component" value="Chromosome 8"/>
</dbReference>
<dbReference type="GO" id="GO:0006886">
    <property type="term" value="P:intracellular protein transport"/>
    <property type="evidence" value="ECO:0007669"/>
    <property type="project" value="TreeGrafter"/>
</dbReference>
<evidence type="ECO:0000259" key="8">
    <source>
        <dbReference type="SMART" id="SM00397"/>
    </source>
</evidence>
<evidence type="ECO:0000313" key="9">
    <source>
        <dbReference type="EMBL" id="CAI9727167.1"/>
    </source>
</evidence>
<reference evidence="9" key="1">
    <citation type="submission" date="2023-08" db="EMBL/GenBank/DDBJ databases">
        <authorList>
            <person name="Alioto T."/>
            <person name="Alioto T."/>
            <person name="Gomez Garrido J."/>
        </authorList>
    </citation>
    <scope>NUCLEOTIDE SEQUENCE</scope>
</reference>
<protein>
    <submittedName>
        <fullName evidence="9">Syntaxin-5-like</fullName>
    </submittedName>
</protein>
<keyword evidence="5" id="KW-1133">Transmembrane helix</keyword>
<name>A0AA36B568_OCTVU</name>
<evidence type="ECO:0000256" key="5">
    <source>
        <dbReference type="ARBA" id="ARBA00022989"/>
    </source>
</evidence>
<evidence type="ECO:0000256" key="7">
    <source>
        <dbReference type="ARBA" id="ARBA00023136"/>
    </source>
</evidence>
<proteinExistence type="inferred from homology"/>
<comment type="similarity">
    <text evidence="2">Belongs to the syntaxin family.</text>
</comment>
<sequence length="365" mass="41843">MPNVATKKERRMWSSGKHATAGFSLWDPKMIARRRHTHYNQETVQLLEGSPNLNSNSTLTSKSPPRDILTVQEGTCRDRTNEFLSAVKSMQSRRFNGLVSVQQNRSQPQTTEFTLRSRSVGKNLANTSFKLEKLALLVKRSSMFDNKQGDIEELIFIIKQDITSLNKQIAALQEVSKMPHTHLGKPQRRSHSNSVVVALQSRLATMSNTFKEVLEDHTSKLQQEKSHTESMATPTRTNNSLMMEEQQGDLVINMDSNDGQRRQDQTHLVEQRDAFLEEREQSMQNINTTIVELGSVFQRLATMVKEQEELVHRIDSNVGDADMNIEAAHTELLKYFRSISTNRWLLIKIFIVLMEGEYRILICNI</sequence>
<dbReference type="InterPro" id="IPR010989">
    <property type="entry name" value="SNARE"/>
</dbReference>
<dbReference type="PANTHER" id="PTHR19957:SF3">
    <property type="entry name" value="SYNTAXIN-5"/>
    <property type="match status" value="1"/>
</dbReference>
<dbReference type="AlphaFoldDB" id="A0AA36B568"/>
<dbReference type="GO" id="GO:0006906">
    <property type="term" value="P:vesicle fusion"/>
    <property type="evidence" value="ECO:0007669"/>
    <property type="project" value="TreeGrafter"/>
</dbReference>
<dbReference type="GO" id="GO:0006888">
    <property type="term" value="P:endoplasmic reticulum to Golgi vesicle-mediated transport"/>
    <property type="evidence" value="ECO:0007669"/>
    <property type="project" value="TreeGrafter"/>
</dbReference>
<dbReference type="GO" id="GO:0048278">
    <property type="term" value="P:vesicle docking"/>
    <property type="evidence" value="ECO:0007669"/>
    <property type="project" value="TreeGrafter"/>
</dbReference>
<keyword evidence="3" id="KW-0813">Transport</keyword>
<evidence type="ECO:0000256" key="1">
    <source>
        <dbReference type="ARBA" id="ARBA00004211"/>
    </source>
</evidence>
<dbReference type="GO" id="GO:0031201">
    <property type="term" value="C:SNARE complex"/>
    <property type="evidence" value="ECO:0007669"/>
    <property type="project" value="TreeGrafter"/>
</dbReference>
<dbReference type="InterPro" id="IPR045242">
    <property type="entry name" value="Syntaxin"/>
</dbReference>
<evidence type="ECO:0000313" key="10">
    <source>
        <dbReference type="Proteomes" id="UP001162480"/>
    </source>
</evidence>
<keyword evidence="4" id="KW-0812">Transmembrane</keyword>
<dbReference type="InterPro" id="IPR021538">
    <property type="entry name" value="Syntaxin-5_N"/>
</dbReference>
<dbReference type="PANTHER" id="PTHR19957">
    <property type="entry name" value="SYNTAXIN"/>
    <property type="match status" value="1"/>
</dbReference>
<evidence type="ECO:0000256" key="4">
    <source>
        <dbReference type="ARBA" id="ARBA00022692"/>
    </source>
</evidence>
<gene>
    <name evidence="9" type="ORF">OCTVUL_1B014458</name>
</gene>
<evidence type="ECO:0000256" key="6">
    <source>
        <dbReference type="ARBA" id="ARBA00023054"/>
    </source>
</evidence>
<feature type="domain" description="T-SNARE coiled-coil homology" evidence="8">
    <location>
        <begin position="268"/>
        <end position="335"/>
    </location>
</feature>
<dbReference type="CDD" id="cd15844">
    <property type="entry name" value="SNARE_syntaxin5"/>
    <property type="match status" value="1"/>
</dbReference>
<organism evidence="9 10">
    <name type="scientific">Octopus vulgaris</name>
    <name type="common">Common octopus</name>
    <dbReference type="NCBI Taxonomy" id="6645"/>
    <lineage>
        <taxon>Eukaryota</taxon>
        <taxon>Metazoa</taxon>
        <taxon>Spiralia</taxon>
        <taxon>Lophotrochozoa</taxon>
        <taxon>Mollusca</taxon>
        <taxon>Cephalopoda</taxon>
        <taxon>Coleoidea</taxon>
        <taxon>Octopodiformes</taxon>
        <taxon>Octopoda</taxon>
        <taxon>Incirrata</taxon>
        <taxon>Octopodidae</taxon>
        <taxon>Octopus</taxon>
    </lineage>
</organism>
<keyword evidence="10" id="KW-1185">Reference proteome</keyword>
<dbReference type="EMBL" id="OX597821">
    <property type="protein sequence ID" value="CAI9727167.1"/>
    <property type="molecule type" value="Genomic_DNA"/>
</dbReference>